<gene>
    <name evidence="1" type="ORF">AMTR_s00041p00226590</name>
</gene>
<dbReference type="Gramene" id="ERN13529">
    <property type="protein sequence ID" value="ERN13529"/>
    <property type="gene ID" value="AMTR_s00041p00226590"/>
</dbReference>
<dbReference type="EMBL" id="KI392588">
    <property type="protein sequence ID" value="ERN13529.1"/>
    <property type="molecule type" value="Genomic_DNA"/>
</dbReference>
<accession>W1PZE2</accession>
<reference evidence="2" key="1">
    <citation type="journal article" date="2013" name="Science">
        <title>The Amborella genome and the evolution of flowering plants.</title>
        <authorList>
            <consortium name="Amborella Genome Project"/>
        </authorList>
    </citation>
    <scope>NUCLEOTIDE SEQUENCE [LARGE SCALE GENOMIC DNA]</scope>
</reference>
<proteinExistence type="predicted"/>
<evidence type="ECO:0000313" key="1">
    <source>
        <dbReference type="EMBL" id="ERN13529.1"/>
    </source>
</evidence>
<dbReference type="Proteomes" id="UP000017836">
    <property type="component" value="Unassembled WGS sequence"/>
</dbReference>
<protein>
    <submittedName>
        <fullName evidence="1">Uncharacterized protein</fullName>
    </submittedName>
</protein>
<organism evidence="1 2">
    <name type="scientific">Amborella trichopoda</name>
    <dbReference type="NCBI Taxonomy" id="13333"/>
    <lineage>
        <taxon>Eukaryota</taxon>
        <taxon>Viridiplantae</taxon>
        <taxon>Streptophyta</taxon>
        <taxon>Embryophyta</taxon>
        <taxon>Tracheophyta</taxon>
        <taxon>Spermatophyta</taxon>
        <taxon>Magnoliopsida</taxon>
        <taxon>Amborellales</taxon>
        <taxon>Amborellaceae</taxon>
        <taxon>Amborella</taxon>
    </lineage>
</organism>
<evidence type="ECO:0000313" key="2">
    <source>
        <dbReference type="Proteomes" id="UP000017836"/>
    </source>
</evidence>
<sequence>MSLCKEVEEIGTLYVGHGEDILESENDEETLNSEVNEKTIGEEDDGMVMELETGNLTAHFITGSWGFPGMWNS</sequence>
<dbReference type="HOGENOM" id="CLU_2708125_0_0_1"/>
<keyword evidence="2" id="KW-1185">Reference proteome</keyword>
<dbReference type="AlphaFoldDB" id="W1PZE2"/>
<name>W1PZE2_AMBTC</name>